<sequence>MIAGNKIITQLGKIGTSISSDRDAYGGLRLRTLAQCLLKIALRIYREKLMNNQPNHKNFSPQETPCPICGSQNFVWGRTVGESVSQWVYFRADEAGWGEGEKLRTRKCRNCNNVQLFTYD</sequence>
<dbReference type="EMBL" id="LXQE01000028">
    <property type="protein sequence ID" value="RCJ41906.1"/>
    <property type="molecule type" value="Genomic_DNA"/>
</dbReference>
<dbReference type="Proteomes" id="UP000252085">
    <property type="component" value="Unassembled WGS sequence"/>
</dbReference>
<gene>
    <name evidence="1" type="ORF">A6769_38630</name>
</gene>
<dbReference type="AlphaFoldDB" id="A0A367RZ68"/>
<name>A0A367RZ68_NOSPU</name>
<organism evidence="1 2">
    <name type="scientific">Nostoc punctiforme NIES-2108</name>
    <dbReference type="NCBI Taxonomy" id="1356359"/>
    <lineage>
        <taxon>Bacteria</taxon>
        <taxon>Bacillati</taxon>
        <taxon>Cyanobacteriota</taxon>
        <taxon>Cyanophyceae</taxon>
        <taxon>Nostocales</taxon>
        <taxon>Nostocaceae</taxon>
        <taxon>Nostoc</taxon>
    </lineage>
</organism>
<proteinExistence type="predicted"/>
<protein>
    <submittedName>
        <fullName evidence="1">Uncharacterized protein</fullName>
    </submittedName>
</protein>
<reference evidence="1 2" key="1">
    <citation type="submission" date="2016-04" db="EMBL/GenBank/DDBJ databases">
        <authorList>
            <person name="Evans L.H."/>
            <person name="Alamgir A."/>
            <person name="Owens N."/>
            <person name="Weber N.D."/>
            <person name="Virtaneva K."/>
            <person name="Barbian K."/>
            <person name="Babar A."/>
            <person name="Rosenke K."/>
        </authorList>
    </citation>
    <scope>NUCLEOTIDE SEQUENCE [LARGE SCALE GENOMIC DNA]</scope>
    <source>
        <strain evidence="1">NIES-2108</strain>
    </source>
</reference>
<evidence type="ECO:0000313" key="1">
    <source>
        <dbReference type="EMBL" id="RCJ41906.1"/>
    </source>
</evidence>
<comment type="caution">
    <text evidence="1">The sequence shown here is derived from an EMBL/GenBank/DDBJ whole genome shotgun (WGS) entry which is preliminary data.</text>
</comment>
<evidence type="ECO:0000313" key="2">
    <source>
        <dbReference type="Proteomes" id="UP000252085"/>
    </source>
</evidence>
<accession>A0A367RZ68</accession>